<organism evidence="2 3">
    <name type="scientific">Candidatus Wallbacteria bacterium HGW-Wallbacteria-1</name>
    <dbReference type="NCBI Taxonomy" id="2013854"/>
    <lineage>
        <taxon>Bacteria</taxon>
        <taxon>Candidatus Walliibacteriota</taxon>
    </lineage>
</organism>
<evidence type="ECO:0000313" key="3">
    <source>
        <dbReference type="Proteomes" id="UP000233256"/>
    </source>
</evidence>
<reference evidence="2 3" key="1">
    <citation type="journal article" date="2017" name="ISME J.">
        <title>Potential for microbial H2 and metal transformations associated with novel bacteria and archaea in deep terrestrial subsurface sediments.</title>
        <authorList>
            <person name="Hernsdorf A.W."/>
            <person name="Amano Y."/>
            <person name="Miyakawa K."/>
            <person name="Ise K."/>
            <person name="Suzuki Y."/>
            <person name="Anantharaman K."/>
            <person name="Probst A."/>
            <person name="Burstein D."/>
            <person name="Thomas B.C."/>
            <person name="Banfield J.F."/>
        </authorList>
    </citation>
    <scope>NUCLEOTIDE SEQUENCE [LARGE SCALE GENOMIC DNA]</scope>
    <source>
        <strain evidence="2">HGW-Wallbacteria-1</strain>
    </source>
</reference>
<dbReference type="SUPFAM" id="SSF52317">
    <property type="entry name" value="Class I glutamine amidotransferase-like"/>
    <property type="match status" value="1"/>
</dbReference>
<accession>A0A2N1PNQ0</accession>
<protein>
    <submittedName>
        <fullName evidence="2">Uncharacterized protein</fullName>
    </submittedName>
</protein>
<keyword evidence="1" id="KW-0812">Transmembrane</keyword>
<keyword evidence="1" id="KW-1133">Transmembrane helix</keyword>
<feature type="transmembrane region" description="Helical" evidence="1">
    <location>
        <begin position="420"/>
        <end position="441"/>
    </location>
</feature>
<dbReference type="InterPro" id="IPR029062">
    <property type="entry name" value="Class_I_gatase-like"/>
</dbReference>
<evidence type="ECO:0000313" key="2">
    <source>
        <dbReference type="EMBL" id="PKK89973.1"/>
    </source>
</evidence>
<dbReference type="Proteomes" id="UP000233256">
    <property type="component" value="Unassembled WGS sequence"/>
</dbReference>
<sequence>MGFSDRQLYFRKGSVIPLRLSVQNPGMNVFSGNIRIFTDQKKNSYMNIPVNAEPGKVWNALLPFEYSGAERTLTATLFSGSSAGIREVDTAVSNLQPLERADRFLLLADSEREAREYLGSDMRGAARNREIKAMSQFYAADWLSELPVENPLYFSTLDAIVLSPGFRISAATSAALMDYVRNGGNLVMPLLDGNVLIDVKSSLCPWTITVAPDREFGSDLLNLEDLLSKLKNLKSNSLILDRIRSGLSEAGLISGPEVFQTLLQGEQSIKISSEGMSRIRIRIPVVGIDGLSTSDRVIYASGYPVAVSRSVGRGHIWALTADMGICPWLRIDSNSPSLIDLIVSSRGDCSFVDFNGDNLLGQSFPDPLEMRSEALGSALEAGVVFSIPGPMWTAAFLGGYIFLGVIVNHLAMRRTRRPEVAWIFMIILSVVFTTGLLRGGMGDVGNGSSMTSITFRLTDPESGFEKSMFMGALFSTSRTSFLLEAPELFSFRTLDASAGTAASVYGDAGVSLTEHGLSVRDVQVRQRSLRFFKGTAFSPARPFDRVTLKKSTITTGFFVDNLSPSPTLVNAFVWNGKILFFPGLNPGSSELFSINKAFRDVNSIPVPEGVNAEVFNDLCKCISEMSRSWQGPMWMALHSEEGLTIRVSDSRNSNIVRRGYTAAMIDLTGQMGMWRQSLDRVTGEWVRHSDHSPLSYGLGQGEGYFWFIPPRNMLPNSNSFSGPSPRQSLPQQAHFDPNGFNISSTFENELFYYTPGIGNPGRRNVLPSKRRSGSDRSSLLTIYNFEKGKYEKFSDKIIFKSFLEPVTGMVRVKLKANYSYSGKQCILMSKLSLSDSQPAKF</sequence>
<feature type="transmembrane region" description="Helical" evidence="1">
    <location>
        <begin position="391"/>
        <end position="411"/>
    </location>
</feature>
<gene>
    <name evidence="2" type="ORF">CVV64_11625</name>
</gene>
<proteinExistence type="predicted"/>
<keyword evidence="1" id="KW-0472">Membrane</keyword>
<dbReference type="AlphaFoldDB" id="A0A2N1PNQ0"/>
<name>A0A2N1PNQ0_9BACT</name>
<dbReference type="EMBL" id="PGXC01000009">
    <property type="protein sequence ID" value="PKK89973.1"/>
    <property type="molecule type" value="Genomic_DNA"/>
</dbReference>
<evidence type="ECO:0000256" key="1">
    <source>
        <dbReference type="SAM" id="Phobius"/>
    </source>
</evidence>
<comment type="caution">
    <text evidence="2">The sequence shown here is derived from an EMBL/GenBank/DDBJ whole genome shotgun (WGS) entry which is preliminary data.</text>
</comment>